<dbReference type="InterPro" id="IPR000172">
    <property type="entry name" value="GMC_OxRdtase_N"/>
</dbReference>
<evidence type="ECO:0000256" key="2">
    <source>
        <dbReference type="ARBA" id="ARBA00022630"/>
    </source>
</evidence>
<evidence type="ECO:0000313" key="7">
    <source>
        <dbReference type="EMBL" id="CAG7784738.1"/>
    </source>
</evidence>
<dbReference type="GO" id="GO:0050660">
    <property type="term" value="F:flavin adenine dinucleotide binding"/>
    <property type="evidence" value="ECO:0007669"/>
    <property type="project" value="InterPro"/>
</dbReference>
<accession>A0A8J2P7Q4</accession>
<keyword evidence="5" id="KW-0812">Transmembrane</keyword>
<dbReference type="InterPro" id="IPR012132">
    <property type="entry name" value="GMC_OxRdtase"/>
</dbReference>
<evidence type="ECO:0000259" key="6">
    <source>
        <dbReference type="PROSITE" id="PS00623"/>
    </source>
</evidence>
<comment type="similarity">
    <text evidence="4">Belongs to the GMC oxidoreductase family.</text>
</comment>
<dbReference type="EMBL" id="CAJVCH010281774">
    <property type="protein sequence ID" value="CAG7784738.1"/>
    <property type="molecule type" value="Genomic_DNA"/>
</dbReference>
<gene>
    <name evidence="7" type="ORF">AFUS01_LOCUS23407</name>
</gene>
<evidence type="ECO:0000313" key="8">
    <source>
        <dbReference type="Proteomes" id="UP000708208"/>
    </source>
</evidence>
<keyword evidence="2 4" id="KW-0285">Flavoprotein</keyword>
<organism evidence="7 8">
    <name type="scientific">Allacma fusca</name>
    <dbReference type="NCBI Taxonomy" id="39272"/>
    <lineage>
        <taxon>Eukaryota</taxon>
        <taxon>Metazoa</taxon>
        <taxon>Ecdysozoa</taxon>
        <taxon>Arthropoda</taxon>
        <taxon>Hexapoda</taxon>
        <taxon>Collembola</taxon>
        <taxon>Symphypleona</taxon>
        <taxon>Sminthuridae</taxon>
        <taxon>Allacma</taxon>
    </lineage>
</organism>
<keyword evidence="3 4" id="KW-0274">FAD</keyword>
<sequence>MYTNGLVSTLLRNALIPISTTFSIEFIIFLFAVLPQLFTTYFIHENFLDRLTSYRNGNDTFDFIIVGGGSAGSVLANRLSENFTVLVLEAGGAPHPLHSIPLMAQFVQRMPHADWGYYTVPQRNSCLSMVSQKMPWPRGRSLGGSSNLNFMVYLRGHKLDYERWANVSGDSRWEYENVLRLFKKSENYRGEWDNERYHSHGGNLDVREPSYKALSAMYCQAAEEMGIPRKDLNADFIEGFLNFTSDFVPRPVLSSHVFALLCCSPVYNTQQHVNGRRHDTFHAFVLPVMGRPNLSIQKFSHVSKILFDGSDNKAFGVQYIRHGKMKTAYA</sequence>
<evidence type="ECO:0000256" key="5">
    <source>
        <dbReference type="SAM" id="Phobius"/>
    </source>
</evidence>
<dbReference type="GO" id="GO:0016614">
    <property type="term" value="F:oxidoreductase activity, acting on CH-OH group of donors"/>
    <property type="evidence" value="ECO:0007669"/>
    <property type="project" value="InterPro"/>
</dbReference>
<comment type="caution">
    <text evidence="7">The sequence shown here is derived from an EMBL/GenBank/DDBJ whole genome shotgun (WGS) entry which is preliminary data.</text>
</comment>
<evidence type="ECO:0000256" key="3">
    <source>
        <dbReference type="ARBA" id="ARBA00022827"/>
    </source>
</evidence>
<protein>
    <recommendedName>
        <fullName evidence="6">Glucose-methanol-choline oxidoreductase N-terminal domain-containing protein</fullName>
    </recommendedName>
</protein>
<feature type="transmembrane region" description="Helical" evidence="5">
    <location>
        <begin position="20"/>
        <end position="43"/>
    </location>
</feature>
<dbReference type="AlphaFoldDB" id="A0A8J2P7Q4"/>
<dbReference type="Pfam" id="PF00732">
    <property type="entry name" value="GMC_oxred_N"/>
    <property type="match status" value="2"/>
</dbReference>
<dbReference type="OrthoDB" id="269227at2759"/>
<feature type="domain" description="Glucose-methanol-choline oxidoreductase N-terminal" evidence="6">
    <location>
        <begin position="139"/>
        <end position="162"/>
    </location>
</feature>
<proteinExistence type="inferred from homology"/>
<keyword evidence="5" id="KW-0472">Membrane</keyword>
<dbReference type="PROSITE" id="PS00623">
    <property type="entry name" value="GMC_OXRED_1"/>
    <property type="match status" value="1"/>
</dbReference>
<evidence type="ECO:0000256" key="1">
    <source>
        <dbReference type="ARBA" id="ARBA00001974"/>
    </source>
</evidence>
<keyword evidence="5" id="KW-1133">Transmembrane helix</keyword>
<comment type="cofactor">
    <cofactor evidence="1">
        <name>FAD</name>
        <dbReference type="ChEBI" id="CHEBI:57692"/>
    </cofactor>
</comment>
<reference evidence="7" key="1">
    <citation type="submission" date="2021-06" db="EMBL/GenBank/DDBJ databases">
        <authorList>
            <person name="Hodson N. C."/>
            <person name="Mongue J. A."/>
            <person name="Jaron S. K."/>
        </authorList>
    </citation>
    <scope>NUCLEOTIDE SEQUENCE</scope>
</reference>
<dbReference type="Proteomes" id="UP000708208">
    <property type="component" value="Unassembled WGS sequence"/>
</dbReference>
<dbReference type="PANTHER" id="PTHR11552">
    <property type="entry name" value="GLUCOSE-METHANOL-CHOLINE GMC OXIDOREDUCTASE"/>
    <property type="match status" value="1"/>
</dbReference>
<evidence type="ECO:0000256" key="4">
    <source>
        <dbReference type="RuleBase" id="RU003968"/>
    </source>
</evidence>
<keyword evidence="8" id="KW-1185">Reference proteome</keyword>
<feature type="non-terminal residue" evidence="7">
    <location>
        <position position="1"/>
    </location>
</feature>
<dbReference type="PANTHER" id="PTHR11552:SF147">
    <property type="entry name" value="CHOLINE DEHYDROGENASE, MITOCHONDRIAL"/>
    <property type="match status" value="1"/>
</dbReference>
<name>A0A8J2P7Q4_9HEXA</name>